<dbReference type="InterPro" id="IPR050343">
    <property type="entry name" value="RsuA_PseudoU_synthase"/>
</dbReference>
<keyword evidence="2 5" id="KW-0413">Isomerase</keyword>
<dbReference type="InterPro" id="IPR000748">
    <property type="entry name" value="PsdUridine_synth_RsuA/RluB/E/F"/>
</dbReference>
<dbReference type="EMBL" id="CP010904">
    <property type="protein sequence ID" value="AKJ65326.1"/>
    <property type="molecule type" value="Genomic_DNA"/>
</dbReference>
<dbReference type="InterPro" id="IPR020094">
    <property type="entry name" value="TruA/RsuA/RluB/E/F_N"/>
</dbReference>
<dbReference type="InterPro" id="IPR020103">
    <property type="entry name" value="PsdUridine_synth_cat_dom_sf"/>
</dbReference>
<feature type="domain" description="RNA-binding S4" evidence="4">
    <location>
        <begin position="4"/>
        <end position="63"/>
    </location>
</feature>
<dbReference type="STRING" id="1307763.L21SP4_02094"/>
<dbReference type="FunFam" id="3.30.70.1560:FF:000001">
    <property type="entry name" value="Pseudouridine synthase"/>
    <property type="match status" value="1"/>
</dbReference>
<dbReference type="Proteomes" id="UP000035268">
    <property type="component" value="Chromosome"/>
</dbReference>
<dbReference type="InterPro" id="IPR006145">
    <property type="entry name" value="PsdUridine_synth_RsuA/RluA"/>
</dbReference>
<evidence type="ECO:0000313" key="5">
    <source>
        <dbReference type="EMBL" id="AKJ65326.1"/>
    </source>
</evidence>
<dbReference type="PANTHER" id="PTHR47683">
    <property type="entry name" value="PSEUDOURIDINE SYNTHASE FAMILY PROTEIN-RELATED"/>
    <property type="match status" value="1"/>
</dbReference>
<dbReference type="Gene3D" id="3.30.70.1560">
    <property type="entry name" value="Alpha-L RNA-binding motif"/>
    <property type="match status" value="1"/>
</dbReference>
<dbReference type="OrthoDB" id="9807213at2"/>
<sequence length="245" mass="27676">MNPERLSKIMARRGLCSRREADGFIEQGLVFVDGARVNRLGTKIDPESRIELAAEARTRQETRVTILLNKPVGYVSGQPEGKYPPAVALIDPANRWKCDPSTQKFSPAHLEGIAPAGRLDVDSHGLLVLTQDGRVARRLIGADSEVDKEYRVRVKGRVTDGTLEKLRHGLSLDGRKLKPARVERLRGDSLRFVLREGRKRQIRRMCGLVDLEVLNLKRVRIGRVRLGRLPSGRWRYLGEQESFRG</sequence>
<dbReference type="PANTHER" id="PTHR47683:SF2">
    <property type="entry name" value="RNA-BINDING S4 DOMAIN-CONTAINING PROTEIN"/>
    <property type="match status" value="1"/>
</dbReference>
<dbReference type="GO" id="GO:0005829">
    <property type="term" value="C:cytosol"/>
    <property type="evidence" value="ECO:0007669"/>
    <property type="project" value="UniProtKB-ARBA"/>
</dbReference>
<evidence type="ECO:0000256" key="1">
    <source>
        <dbReference type="ARBA" id="ARBA00008348"/>
    </source>
</evidence>
<proteinExistence type="inferred from homology"/>
<evidence type="ECO:0000256" key="2">
    <source>
        <dbReference type="ARBA" id="ARBA00023235"/>
    </source>
</evidence>
<reference evidence="5 6" key="2">
    <citation type="journal article" date="2016" name="ISME J.">
        <title>Characterization of the first cultured representative of Verrucomicrobia subdivision 5 indicates the proposal of a novel phylum.</title>
        <authorList>
            <person name="Spring S."/>
            <person name="Bunk B."/>
            <person name="Sproer C."/>
            <person name="Schumann P."/>
            <person name="Rohde M."/>
            <person name="Tindall B.J."/>
            <person name="Klenk H.P."/>
        </authorList>
    </citation>
    <scope>NUCLEOTIDE SEQUENCE [LARGE SCALE GENOMIC DNA]</scope>
    <source>
        <strain evidence="5 6">L21-Fru-AB</strain>
    </source>
</reference>
<comment type="similarity">
    <text evidence="1">Belongs to the pseudouridine synthase RsuA family.</text>
</comment>
<evidence type="ECO:0000259" key="4">
    <source>
        <dbReference type="SMART" id="SM00363"/>
    </source>
</evidence>
<dbReference type="SUPFAM" id="SSF55174">
    <property type="entry name" value="Alpha-L RNA-binding motif"/>
    <property type="match status" value="1"/>
</dbReference>
<dbReference type="InterPro" id="IPR036986">
    <property type="entry name" value="S4_RNA-bd_sf"/>
</dbReference>
<dbReference type="Gene3D" id="3.10.290.10">
    <property type="entry name" value="RNA-binding S4 domain"/>
    <property type="match status" value="1"/>
</dbReference>
<name>A0A0G3EFX8_9BACT</name>
<dbReference type="GO" id="GO:0160138">
    <property type="term" value="F:23S rRNA pseudouridine(2604) synthase activity"/>
    <property type="evidence" value="ECO:0007669"/>
    <property type="project" value="UniProtKB-EC"/>
</dbReference>
<dbReference type="PROSITE" id="PS50889">
    <property type="entry name" value="S4"/>
    <property type="match status" value="1"/>
</dbReference>
<dbReference type="NCBIfam" id="TIGR00093">
    <property type="entry name" value="pseudouridine synthase"/>
    <property type="match status" value="1"/>
</dbReference>
<keyword evidence="3" id="KW-0694">RNA-binding</keyword>
<dbReference type="Gene3D" id="3.30.70.580">
    <property type="entry name" value="Pseudouridine synthase I, catalytic domain, N-terminal subdomain"/>
    <property type="match status" value="1"/>
</dbReference>
<protein>
    <submittedName>
        <fullName evidence="5">Ribosomal large subunit pseudouridine synthase F</fullName>
        <ecNumber evidence="5">5.4.99.21</ecNumber>
    </submittedName>
</protein>
<evidence type="ECO:0000256" key="3">
    <source>
        <dbReference type="PROSITE-ProRule" id="PRU00182"/>
    </source>
</evidence>
<dbReference type="SMART" id="SM00363">
    <property type="entry name" value="S4"/>
    <property type="match status" value="1"/>
</dbReference>
<dbReference type="GO" id="GO:0003723">
    <property type="term" value="F:RNA binding"/>
    <property type="evidence" value="ECO:0007669"/>
    <property type="project" value="UniProtKB-KW"/>
</dbReference>
<dbReference type="CDD" id="cd00165">
    <property type="entry name" value="S4"/>
    <property type="match status" value="1"/>
</dbReference>
<dbReference type="SUPFAM" id="SSF55120">
    <property type="entry name" value="Pseudouridine synthase"/>
    <property type="match status" value="1"/>
</dbReference>
<gene>
    <name evidence="5" type="primary">rluF</name>
    <name evidence="5" type="ORF">L21SP4_02094</name>
</gene>
<evidence type="ECO:0000313" key="6">
    <source>
        <dbReference type="Proteomes" id="UP000035268"/>
    </source>
</evidence>
<dbReference type="Pfam" id="PF00849">
    <property type="entry name" value="PseudoU_synth_2"/>
    <property type="match status" value="1"/>
</dbReference>
<dbReference type="Pfam" id="PF01479">
    <property type="entry name" value="S4"/>
    <property type="match status" value="1"/>
</dbReference>
<dbReference type="RefSeq" id="WP_052882566.1">
    <property type="nucleotide sequence ID" value="NZ_CP010904.1"/>
</dbReference>
<dbReference type="InterPro" id="IPR042092">
    <property type="entry name" value="PsdUridine_s_RsuA/RluB/E/F_cat"/>
</dbReference>
<dbReference type="EC" id="5.4.99.21" evidence="5"/>
<dbReference type="KEGG" id="vbl:L21SP4_02094"/>
<dbReference type="InterPro" id="IPR002942">
    <property type="entry name" value="S4_RNA-bd"/>
</dbReference>
<dbReference type="AlphaFoldDB" id="A0A0G3EFX8"/>
<keyword evidence="6" id="KW-1185">Reference proteome</keyword>
<accession>A0A0G3EFX8</accession>
<dbReference type="GO" id="GO:0000455">
    <property type="term" value="P:enzyme-directed rRNA pseudouridine synthesis"/>
    <property type="evidence" value="ECO:0007669"/>
    <property type="project" value="UniProtKB-ARBA"/>
</dbReference>
<dbReference type="PATRIC" id="fig|1609981.3.peg.2177"/>
<reference evidence="6" key="1">
    <citation type="submission" date="2015-02" db="EMBL/GenBank/DDBJ databases">
        <title>Description and complete genome sequence of the first cultured representative of the subdivision 5 of the Verrucomicrobia phylum.</title>
        <authorList>
            <person name="Spring S."/>
            <person name="Bunk B."/>
            <person name="Sproer C."/>
            <person name="Klenk H.-P."/>
        </authorList>
    </citation>
    <scope>NUCLEOTIDE SEQUENCE [LARGE SCALE GENOMIC DNA]</scope>
    <source>
        <strain evidence="6">L21-Fru-AB</strain>
    </source>
</reference>
<organism evidence="5 6">
    <name type="scientific">Kiritimatiella glycovorans</name>
    <dbReference type="NCBI Taxonomy" id="1307763"/>
    <lineage>
        <taxon>Bacteria</taxon>
        <taxon>Pseudomonadati</taxon>
        <taxon>Kiritimatiellota</taxon>
        <taxon>Kiritimatiellia</taxon>
        <taxon>Kiritimatiellales</taxon>
        <taxon>Kiritimatiellaceae</taxon>
        <taxon>Kiritimatiella</taxon>
    </lineage>
</organism>